<feature type="repeat" description="PPR" evidence="3">
    <location>
        <begin position="198"/>
        <end position="232"/>
    </location>
</feature>
<keyword evidence="2" id="KW-0677">Repeat</keyword>
<dbReference type="InterPro" id="IPR011990">
    <property type="entry name" value="TPR-like_helical_dom_sf"/>
</dbReference>
<dbReference type="PANTHER" id="PTHR47926:SF436">
    <property type="entry name" value="PENTATRICOPEPTIDE REPEAT-CONTAINING PROTEIN ELI1, CHLOROPLASTIC-LIKE ISOFORM X2"/>
    <property type="match status" value="1"/>
</dbReference>
<dbReference type="InterPro" id="IPR002885">
    <property type="entry name" value="PPR_rpt"/>
</dbReference>
<dbReference type="InterPro" id="IPR046848">
    <property type="entry name" value="E_motif"/>
</dbReference>
<dbReference type="GO" id="GO:0003729">
    <property type="term" value="F:mRNA binding"/>
    <property type="evidence" value="ECO:0007669"/>
    <property type="project" value="UniProtKB-ARBA"/>
</dbReference>
<evidence type="ECO:0000256" key="1">
    <source>
        <dbReference type="ARBA" id="ARBA00006643"/>
    </source>
</evidence>
<evidence type="ECO:0000256" key="2">
    <source>
        <dbReference type="ARBA" id="ARBA00022737"/>
    </source>
</evidence>
<dbReference type="InterPro" id="IPR046960">
    <property type="entry name" value="PPR_At4g14850-like_plant"/>
</dbReference>
<feature type="compositionally biased region" description="Basic and acidic residues" evidence="4">
    <location>
        <begin position="828"/>
        <end position="853"/>
    </location>
</feature>
<sequence>MISSVPPCPPPSFQLQRSERTFKSPVTSNTPFPPFHSLLHNCSSMQLLHQIHALMLKTNAIADPFHLSKLLSFSSSPDSGDLHYAFKLFSLIPQRNSFHWNTLIHGFSLSSSPEQSLLLFVQLLEEEPSLVNPFTFPPVLRACGNMSAAFEGIQVHCYAVKCEAVADLFVLNSLVQMYFKCRLSDNACIIFDRMPERNVVSWNCVIGGFAEMGMWENVKSLFWDMVEDIVVKPNALTLVRMVTACTKSGDFESGKLVHRYIEDNGVSVCLTLGNALMNMYAKFGEMSEARRLYDRMSDPDVVSSTTLVSGYGSIGLMELASEVFDSMPIRNTVAWNAMMYGYVLNGYFDEAISLFKEMLILGAKTDEATMITILSACSKSGNLLIGRVVHGYIYKLCIFTTQELLHSLISVYSKSGVMEAAELLFHKMDIKNEVSWTLMMEGYVKTGQKEVALEIFHNMPRKDLASWNALITVLVQCNFFNDALAIFEDMQRMKVIPNCITLVSSLSACAGAGALELGKWLHAYIKRNDIEMGATLCSALIDMYAKCGCIELSLEVFESMQCKDLVWSTIIGGLSMNAHSKLALEYFERMVECGGVPDSVTFIGVLSACSHAGLIEEGKHYFLLMTEVYGIPPTSEHCGCMVDLFARQGLLSEAKDFIDGISISSNGTAIWGALLGACSIYGNLELAEYAARHLLAINPANSGAYVLLSNVYAKASRWSDVRKVRNMMKEQGIEKIPGCSSIEVNGVVHEFFVRGFLVLIKNFLRTAKKIHFGRTPRILCYVEASIKKQAGVSALLESLDGKERDNLKLTSLVRERLSSALQGQVRGNKGERPPRTADQESEKLVSPPRESKKSSCSSPARQQMENNKYETLMAEVIALRAKLTILEERKKSTNEKEDVVPPQLTDDIGPAPPAKRSKRVGILMGI</sequence>
<dbReference type="Pfam" id="PF20431">
    <property type="entry name" value="E_motif"/>
    <property type="match status" value="1"/>
</dbReference>
<dbReference type="GO" id="GO:0009451">
    <property type="term" value="P:RNA modification"/>
    <property type="evidence" value="ECO:0007669"/>
    <property type="project" value="InterPro"/>
</dbReference>
<dbReference type="Gene3D" id="1.25.40.10">
    <property type="entry name" value="Tetratricopeptide repeat domain"/>
    <property type="match status" value="5"/>
</dbReference>
<keyword evidence="5" id="KW-1185">Reference proteome</keyword>
<comment type="similarity">
    <text evidence="1">Belongs to the PPR family. PCMP-H subfamily.</text>
</comment>
<feature type="repeat" description="PPR" evidence="3">
    <location>
        <begin position="701"/>
        <end position="735"/>
    </location>
</feature>
<accession>A0AB40CB35</accession>
<proteinExistence type="inferred from homology"/>
<dbReference type="Pfam" id="PF13041">
    <property type="entry name" value="PPR_2"/>
    <property type="match status" value="1"/>
</dbReference>
<reference evidence="6" key="1">
    <citation type="submission" date="2025-08" db="UniProtKB">
        <authorList>
            <consortium name="RefSeq"/>
        </authorList>
    </citation>
    <scope>IDENTIFICATION</scope>
</reference>
<feature type="region of interest" description="Disordered" evidence="4">
    <location>
        <begin position="822"/>
        <end position="863"/>
    </location>
</feature>
<evidence type="ECO:0000313" key="6">
    <source>
        <dbReference type="RefSeq" id="XP_039137091.1"/>
    </source>
</evidence>
<dbReference type="GeneID" id="120274617"/>
<feature type="repeat" description="PPR" evidence="3">
    <location>
        <begin position="331"/>
        <end position="365"/>
    </location>
</feature>
<organism evidence="5 6">
    <name type="scientific">Dioscorea cayennensis subsp. rotundata</name>
    <name type="common">White Guinea yam</name>
    <name type="synonym">Dioscorea rotundata</name>
    <dbReference type="NCBI Taxonomy" id="55577"/>
    <lineage>
        <taxon>Eukaryota</taxon>
        <taxon>Viridiplantae</taxon>
        <taxon>Streptophyta</taxon>
        <taxon>Embryophyta</taxon>
        <taxon>Tracheophyta</taxon>
        <taxon>Spermatophyta</taxon>
        <taxon>Magnoliopsida</taxon>
        <taxon>Liliopsida</taxon>
        <taxon>Dioscoreales</taxon>
        <taxon>Dioscoreaceae</taxon>
        <taxon>Dioscorea</taxon>
    </lineage>
</organism>
<dbReference type="Pfam" id="PF01535">
    <property type="entry name" value="PPR"/>
    <property type="match status" value="10"/>
</dbReference>
<gene>
    <name evidence="6" type="primary">LOC120274617</name>
</gene>
<feature type="compositionally biased region" description="Polar residues" evidence="4">
    <location>
        <begin position="854"/>
        <end position="863"/>
    </location>
</feature>
<dbReference type="PROSITE" id="PS51375">
    <property type="entry name" value="PPR"/>
    <property type="match status" value="5"/>
</dbReference>
<dbReference type="RefSeq" id="XP_039137091.1">
    <property type="nucleotide sequence ID" value="XM_039281157.1"/>
</dbReference>
<feature type="repeat" description="PPR" evidence="3">
    <location>
        <begin position="432"/>
        <end position="462"/>
    </location>
</feature>
<dbReference type="PANTHER" id="PTHR47926">
    <property type="entry name" value="PENTATRICOPEPTIDE REPEAT-CONTAINING PROTEIN"/>
    <property type="match status" value="1"/>
</dbReference>
<evidence type="ECO:0000313" key="5">
    <source>
        <dbReference type="Proteomes" id="UP001515500"/>
    </source>
</evidence>
<dbReference type="FunFam" id="1.25.40.10:FF:000470">
    <property type="entry name" value="Pentatricopeptide repeat-containing protein At5g66520"/>
    <property type="match status" value="1"/>
</dbReference>
<evidence type="ECO:0000256" key="4">
    <source>
        <dbReference type="SAM" id="MobiDB-lite"/>
    </source>
</evidence>
<name>A0AB40CB35_DIOCR</name>
<dbReference type="AlphaFoldDB" id="A0AB40CB35"/>
<dbReference type="FunFam" id="1.25.40.10:FF:000690">
    <property type="entry name" value="Pentatricopeptide repeat-containing protein"/>
    <property type="match status" value="1"/>
</dbReference>
<feature type="region of interest" description="Disordered" evidence="4">
    <location>
        <begin position="890"/>
        <end position="920"/>
    </location>
</feature>
<dbReference type="Proteomes" id="UP001515500">
    <property type="component" value="Chromosome 13"/>
</dbReference>
<feature type="repeat" description="PPR" evidence="3">
    <location>
        <begin position="463"/>
        <end position="497"/>
    </location>
</feature>
<evidence type="ECO:0000256" key="3">
    <source>
        <dbReference type="PROSITE-ProRule" id="PRU00708"/>
    </source>
</evidence>
<dbReference type="NCBIfam" id="TIGR00756">
    <property type="entry name" value="PPR"/>
    <property type="match status" value="6"/>
</dbReference>
<feature type="compositionally biased region" description="Basic and acidic residues" evidence="4">
    <location>
        <begin position="890"/>
        <end position="899"/>
    </location>
</feature>
<protein>
    <submittedName>
        <fullName evidence="6">Pentatricopeptide repeat-containing protein At3g22690-like</fullName>
    </submittedName>
</protein>